<sequence length="189" mass="21979">MQPQGRIWQELTWSWAYSTGHPASDQKVEAAAKAAWPYAVLCAWTYLNDHAAAHDLMDHAVQSASNYIGRHPESPDNKLKWHIKSVLKRRARQQGEKKSREIQYGSLRDLEYVYVGQSEAEQRVYATELFRRLSPFAQSIVEWRWLGYSWRKIAEHLDMDHTAVRRAYFREMELLLHALSQSGDSSQCG</sequence>
<comment type="caution">
    <text evidence="1">The sequence shown here is derived from an EMBL/GenBank/DDBJ whole genome shotgun (WGS) entry which is preliminary data.</text>
</comment>
<evidence type="ECO:0000313" key="2">
    <source>
        <dbReference type="Proteomes" id="UP000295210"/>
    </source>
</evidence>
<dbReference type="Proteomes" id="UP000295210">
    <property type="component" value="Unassembled WGS sequence"/>
</dbReference>
<proteinExistence type="predicted"/>
<dbReference type="EMBL" id="SMGK01000003">
    <property type="protein sequence ID" value="TCK72852.1"/>
    <property type="molecule type" value="Genomic_DNA"/>
</dbReference>
<protein>
    <submittedName>
        <fullName evidence="1">Uncharacterized protein</fullName>
    </submittedName>
</protein>
<dbReference type="InterPro" id="IPR013324">
    <property type="entry name" value="RNA_pol_sigma_r3/r4-like"/>
</dbReference>
<gene>
    <name evidence="1" type="ORF">C7378_2446</name>
</gene>
<accession>A0A4R1L466</accession>
<reference evidence="1 2" key="1">
    <citation type="submission" date="2019-03" db="EMBL/GenBank/DDBJ databases">
        <title>Genomic Encyclopedia of Type Strains, Phase IV (KMG-IV): sequencing the most valuable type-strain genomes for metagenomic binning, comparative biology and taxonomic classification.</title>
        <authorList>
            <person name="Goeker M."/>
        </authorList>
    </citation>
    <scope>NUCLEOTIDE SEQUENCE [LARGE SCALE GENOMIC DNA]</scope>
    <source>
        <strain evidence="1 2">DSM 103428</strain>
    </source>
</reference>
<dbReference type="AlphaFoldDB" id="A0A4R1L466"/>
<dbReference type="Gene3D" id="1.10.10.10">
    <property type="entry name" value="Winged helix-like DNA-binding domain superfamily/Winged helix DNA-binding domain"/>
    <property type="match status" value="1"/>
</dbReference>
<organism evidence="1 2">
    <name type="scientific">Acidipila rosea</name>
    <dbReference type="NCBI Taxonomy" id="768535"/>
    <lineage>
        <taxon>Bacteria</taxon>
        <taxon>Pseudomonadati</taxon>
        <taxon>Acidobacteriota</taxon>
        <taxon>Terriglobia</taxon>
        <taxon>Terriglobales</taxon>
        <taxon>Acidobacteriaceae</taxon>
        <taxon>Acidipila</taxon>
    </lineage>
</organism>
<evidence type="ECO:0000313" key="1">
    <source>
        <dbReference type="EMBL" id="TCK72852.1"/>
    </source>
</evidence>
<keyword evidence="2" id="KW-1185">Reference proteome</keyword>
<dbReference type="SUPFAM" id="SSF88659">
    <property type="entry name" value="Sigma3 and sigma4 domains of RNA polymerase sigma factors"/>
    <property type="match status" value="1"/>
</dbReference>
<dbReference type="InterPro" id="IPR036388">
    <property type="entry name" value="WH-like_DNA-bd_sf"/>
</dbReference>
<name>A0A4R1L466_9BACT</name>